<dbReference type="Pfam" id="PF13768">
    <property type="entry name" value="VWA_3"/>
    <property type="match status" value="1"/>
</dbReference>
<dbReference type="SMART" id="SM00609">
    <property type="entry name" value="VIT"/>
    <property type="match status" value="1"/>
</dbReference>
<dbReference type="STRING" id="1447883.A0A2B7X036"/>
<reference evidence="4 5" key="1">
    <citation type="submission" date="2017-10" db="EMBL/GenBank/DDBJ databases">
        <title>Comparative genomics in systemic dimorphic fungi from Ajellomycetaceae.</title>
        <authorList>
            <person name="Munoz J.F."/>
            <person name="Mcewen J.G."/>
            <person name="Clay O.K."/>
            <person name="Cuomo C.A."/>
        </authorList>
    </citation>
    <scope>NUCLEOTIDE SEQUENCE [LARGE SCALE GENOMIC DNA]</scope>
    <source>
        <strain evidence="4 5">UAMH7299</strain>
    </source>
</reference>
<feature type="region of interest" description="Disordered" evidence="1">
    <location>
        <begin position="862"/>
        <end position="888"/>
    </location>
</feature>
<dbReference type="Gene3D" id="3.40.50.410">
    <property type="entry name" value="von Willebrand factor, type A domain"/>
    <property type="match status" value="1"/>
</dbReference>
<dbReference type="SUPFAM" id="SSF53300">
    <property type="entry name" value="vWA-like"/>
    <property type="match status" value="1"/>
</dbReference>
<evidence type="ECO:0008006" key="6">
    <source>
        <dbReference type="Google" id="ProtNLM"/>
    </source>
</evidence>
<dbReference type="Proteomes" id="UP000224634">
    <property type="component" value="Unassembled WGS sequence"/>
</dbReference>
<dbReference type="PANTHER" id="PTHR45737">
    <property type="entry name" value="VON WILLEBRAND FACTOR A DOMAIN-CONTAINING PROTEIN 5A"/>
    <property type="match status" value="1"/>
</dbReference>
<dbReference type="PROSITE" id="PS50234">
    <property type="entry name" value="VWFA"/>
    <property type="match status" value="1"/>
</dbReference>
<dbReference type="InterPro" id="IPR013694">
    <property type="entry name" value="VIT"/>
</dbReference>
<feature type="compositionally biased region" description="Acidic residues" evidence="1">
    <location>
        <begin position="862"/>
        <end position="879"/>
    </location>
</feature>
<evidence type="ECO:0000256" key="1">
    <source>
        <dbReference type="SAM" id="MobiDB-lite"/>
    </source>
</evidence>
<dbReference type="AlphaFoldDB" id="A0A2B7X036"/>
<evidence type="ECO:0000313" key="4">
    <source>
        <dbReference type="EMBL" id="PGH02151.1"/>
    </source>
</evidence>
<name>A0A2B7X036_POLH7</name>
<dbReference type="OrthoDB" id="1729737at2759"/>
<dbReference type="InterPro" id="IPR002035">
    <property type="entry name" value="VWF_A"/>
</dbReference>
<keyword evidence="5" id="KW-1185">Reference proteome</keyword>
<dbReference type="EMBL" id="PDNA01000227">
    <property type="protein sequence ID" value="PGH02151.1"/>
    <property type="molecule type" value="Genomic_DNA"/>
</dbReference>
<dbReference type="InterPro" id="IPR036465">
    <property type="entry name" value="vWFA_dom_sf"/>
</dbReference>
<protein>
    <recommendedName>
        <fullName evidence="6">VIT domain-containing protein</fullName>
    </recommendedName>
</protein>
<accession>A0A2B7X036</accession>
<dbReference type="SMART" id="SM00327">
    <property type="entry name" value="VWA"/>
    <property type="match status" value="1"/>
</dbReference>
<evidence type="ECO:0000259" key="3">
    <source>
        <dbReference type="PROSITE" id="PS51468"/>
    </source>
</evidence>
<dbReference type="Pfam" id="PF08487">
    <property type="entry name" value="VIT"/>
    <property type="match status" value="1"/>
</dbReference>
<feature type="domain" description="VWFA" evidence="2">
    <location>
        <begin position="304"/>
        <end position="480"/>
    </location>
</feature>
<organism evidence="4 5">
    <name type="scientific">Polytolypa hystricis (strain UAMH7299)</name>
    <dbReference type="NCBI Taxonomy" id="1447883"/>
    <lineage>
        <taxon>Eukaryota</taxon>
        <taxon>Fungi</taxon>
        <taxon>Dikarya</taxon>
        <taxon>Ascomycota</taxon>
        <taxon>Pezizomycotina</taxon>
        <taxon>Eurotiomycetes</taxon>
        <taxon>Eurotiomycetidae</taxon>
        <taxon>Onygenales</taxon>
        <taxon>Onygenales incertae sedis</taxon>
        <taxon>Polytolypa</taxon>
    </lineage>
</organism>
<dbReference type="PANTHER" id="PTHR45737:SF6">
    <property type="entry name" value="VON WILLEBRAND FACTOR A DOMAIN-CONTAINING PROTEIN 5A"/>
    <property type="match status" value="1"/>
</dbReference>
<feature type="compositionally biased region" description="Polar residues" evidence="1">
    <location>
        <begin position="786"/>
        <end position="795"/>
    </location>
</feature>
<feature type="domain" description="VIT" evidence="3">
    <location>
        <begin position="22"/>
        <end position="153"/>
    </location>
</feature>
<evidence type="ECO:0000259" key="2">
    <source>
        <dbReference type="PROSITE" id="PS50234"/>
    </source>
</evidence>
<feature type="region of interest" description="Disordered" evidence="1">
    <location>
        <begin position="747"/>
        <end position="797"/>
    </location>
</feature>
<dbReference type="PROSITE" id="PS51468">
    <property type="entry name" value="VIT"/>
    <property type="match status" value="1"/>
</dbReference>
<comment type="caution">
    <text evidence="4">The sequence shown here is derived from an EMBL/GenBank/DDBJ whole genome shotgun (WGS) entry which is preliminary data.</text>
</comment>
<proteinExistence type="predicted"/>
<evidence type="ECO:0000313" key="5">
    <source>
        <dbReference type="Proteomes" id="UP000224634"/>
    </source>
</evidence>
<sequence length="1010" mass="110556">MVSSPYSSLEFAGCWCWEERDGAARGLFGRRPKRYLPQVDLKVHSTILASTSRTTLTQTFINPSFEDNKDVQYTFPLYDGVSVAGFKCWIGDSLIEGIVKEREEAKAEYKEAVKQGKATALLEQSIYASDTFSTSIGKIPASSKAVVEITYLGELQHDSQADGVRFTIPTQIAPRYSNTYVIPNQIHHNLAETVNEGKIDITIDVAGDKGSIIRGLQSSSHPIAITLGRTSVAAADVFEAHQASATLTTRKGNVAFDNDFVLIVQVKEQEVPAALLETHATIAGQRAVMATLVPKFNIPNNKPEIVFIIDRSGSMQDKVKTLRSALKVFLKSLPVGVTFNLCSFGSRFSFLWKKSQKYDSSSLREALNHVDRISADMGGTEMYQPVQATVNQRLNDSDLEVLLLTDGQIWDQARLFDLINKSVSKNPIRFFSLGLGDSASHSLIQGIARAGNGFAQSVGSNEQLDRKVIRMLKGALTPHVTDYSIELEYEHDREDDYEMVDDANECQTLTETLPASTGQKEAMEVDTQTENPASKTPISLLDPAYKELELTTADENIKPVDLPTFSVPKVLQAPYKIPQLYPHARTAVYMILSPEATKKSPKYVVLKGTSKHGPLSLKIPVQDIGQGTTVHQLAARKLTQDLEEGRGWVFDAKGKDGDKICEGRDSIKKAVVKREAVRLGLQFQVGGKHTSFIAVEKTSTDGQEVKGLENEVVSRTFSAEDNQAIAPSFGTARFCSIDSGAPYVTPQHRSSVFEGPPAPGTHGGGNSLPKARGNPFSAGLFRSPAPQGTNSSVFSAPSARQPHISASFFGASATQSGSANLFDASNTQSLDFDSDFCALSVDPVDHDEWMDSFVATMGDVVENEDESIEPEEEDIEEEGGANVKETHSTPHNNTLYDLISLQSFEGEWDWSDKVFKLMGLKAADVQTKLNWASILGFQEGDVKEKDAAQRTLIATLLVVAFFKKKFQNDAETWELVGEKAMGLVSQRVQAMGGSIVGREEEVMRLFDGLV</sequence>
<gene>
    <name evidence="4" type="ORF">AJ80_08913</name>
</gene>